<keyword evidence="5" id="KW-0349">Heme</keyword>
<dbReference type="EMBL" id="BAAAPY010000003">
    <property type="protein sequence ID" value="GAA2074496.1"/>
    <property type="molecule type" value="Genomic_DNA"/>
</dbReference>
<dbReference type="Pfam" id="PF07992">
    <property type="entry name" value="Pyr_redox_2"/>
    <property type="match status" value="1"/>
</dbReference>
<comment type="cofactor">
    <cofactor evidence="2">
        <name>[4Fe-4S] cluster</name>
        <dbReference type="ChEBI" id="CHEBI:49883"/>
    </cofactor>
</comment>
<gene>
    <name evidence="12" type="ORF">GCM10009821_11620</name>
</gene>
<evidence type="ECO:0000259" key="10">
    <source>
        <dbReference type="Pfam" id="PF04324"/>
    </source>
</evidence>
<dbReference type="InterPro" id="IPR036188">
    <property type="entry name" value="FAD/NAD-bd_sf"/>
</dbReference>
<dbReference type="PRINTS" id="PR00411">
    <property type="entry name" value="PNDRDTASEI"/>
</dbReference>
<organism evidence="12 13">
    <name type="scientific">Aeromicrobium halocynthiae</name>
    <dbReference type="NCBI Taxonomy" id="560557"/>
    <lineage>
        <taxon>Bacteria</taxon>
        <taxon>Bacillati</taxon>
        <taxon>Actinomycetota</taxon>
        <taxon>Actinomycetes</taxon>
        <taxon>Propionibacteriales</taxon>
        <taxon>Nocardioidaceae</taxon>
        <taxon>Aeromicrobium</taxon>
    </lineage>
</organism>
<evidence type="ECO:0000256" key="8">
    <source>
        <dbReference type="ARBA" id="ARBA00023004"/>
    </source>
</evidence>
<keyword evidence="7" id="KW-0560">Oxidoreductase</keyword>
<dbReference type="RefSeq" id="WP_344325764.1">
    <property type="nucleotide sequence ID" value="NZ_BAAAPY010000003.1"/>
</dbReference>
<dbReference type="Gene3D" id="1.10.10.1100">
    <property type="entry name" value="BFD-like [2Fe-2S]-binding domain"/>
    <property type="match status" value="1"/>
</dbReference>
<evidence type="ECO:0000256" key="2">
    <source>
        <dbReference type="ARBA" id="ARBA00001966"/>
    </source>
</evidence>
<comment type="pathway">
    <text evidence="3">Nitrogen metabolism; nitrate reduction (assimilation).</text>
</comment>
<evidence type="ECO:0000256" key="4">
    <source>
        <dbReference type="ARBA" id="ARBA00010429"/>
    </source>
</evidence>
<dbReference type="PANTHER" id="PTHR43809:SF1">
    <property type="entry name" value="NITRITE REDUCTASE (NADH) LARGE SUBUNIT"/>
    <property type="match status" value="1"/>
</dbReference>
<reference evidence="12 13" key="1">
    <citation type="journal article" date="2019" name="Int. J. Syst. Evol. Microbiol.">
        <title>The Global Catalogue of Microorganisms (GCM) 10K type strain sequencing project: providing services to taxonomists for standard genome sequencing and annotation.</title>
        <authorList>
            <consortium name="The Broad Institute Genomics Platform"/>
            <consortium name="The Broad Institute Genome Sequencing Center for Infectious Disease"/>
            <person name="Wu L."/>
            <person name="Ma J."/>
        </authorList>
    </citation>
    <scope>NUCLEOTIDE SEQUENCE [LARGE SCALE GENOMIC DNA]</scope>
    <source>
        <strain evidence="12 13">JCM 15749</strain>
    </source>
</reference>
<dbReference type="SUPFAM" id="SSF51905">
    <property type="entry name" value="FAD/NAD(P)-binding domain"/>
    <property type="match status" value="2"/>
</dbReference>
<sequence length="487" mass="49968">MRIVVVGGGMVGHRFAQEAVRLDPGADVVVVGEEPYEPYNRVLLSEVVAGRSDLSAVVLPEAPGVGRRRGVRAVGVDLAARHLELDDGARVTWDHLVLATGARARVLPLPGLEAGDGRLVIGAHVLRTIDDARGVVAGAVNATRACVVGAGAIGVEVACGLRGRGLEVTVLASRDGVLDRDLDPRVSAVATRSLADLGVHVVPRAGVRAVEVSHGHVDAVVLEDGSHVPTDLLVLATGSVPRTELAVDAGLAVGKGVVVDEDLRTSHPDVSAIGDCAETPDGVSGLVAPGWAQAAALAERLLRDRPVAPVPVQGAALRLKAVGLDVVTAGVRASTSGPDDRVVSIDDGGARRFVELVVRGGTLVGTTCVGAPELAGRLSMLLDRPGIMPPDPLQLLVGVPDEQVGSPTAMPPSTTVCRCNGVTKAAVLGAWDAGCCTLEDVVETTRATTGCGGCRSLVCGLVEWLQQVDPPSSHEASQERERGVAAR</sequence>
<comment type="similarity">
    <text evidence="4">Belongs to the nitrite and sulfite reductase 4Fe-4S domain family.</text>
</comment>
<keyword evidence="13" id="KW-1185">Reference proteome</keyword>
<evidence type="ECO:0000259" key="11">
    <source>
        <dbReference type="Pfam" id="PF07992"/>
    </source>
</evidence>
<feature type="domain" description="FAD/NAD(P)-binding" evidence="11">
    <location>
        <begin position="1"/>
        <end position="281"/>
    </location>
</feature>
<dbReference type="InterPro" id="IPR052034">
    <property type="entry name" value="NasD-like"/>
</dbReference>
<protein>
    <submittedName>
        <fullName evidence="12">FAD-dependent oxidoreductase</fullName>
    </submittedName>
</protein>
<dbReference type="Proteomes" id="UP001501480">
    <property type="component" value="Unassembled WGS sequence"/>
</dbReference>
<comment type="caution">
    <text evidence="12">The sequence shown here is derived from an EMBL/GenBank/DDBJ whole genome shotgun (WGS) entry which is preliminary data.</text>
</comment>
<evidence type="ECO:0000256" key="7">
    <source>
        <dbReference type="ARBA" id="ARBA00023002"/>
    </source>
</evidence>
<dbReference type="InterPro" id="IPR007419">
    <property type="entry name" value="BFD-like_2Fe2S-bd_dom"/>
</dbReference>
<evidence type="ECO:0000256" key="9">
    <source>
        <dbReference type="ARBA" id="ARBA00023014"/>
    </source>
</evidence>
<dbReference type="Pfam" id="PF04324">
    <property type="entry name" value="Fer2_BFD"/>
    <property type="match status" value="1"/>
</dbReference>
<dbReference type="InterPro" id="IPR041854">
    <property type="entry name" value="BFD-like_2Fe2S-bd_dom_sf"/>
</dbReference>
<proteinExistence type="inferred from homology"/>
<dbReference type="Gene3D" id="3.50.50.60">
    <property type="entry name" value="FAD/NAD(P)-binding domain"/>
    <property type="match status" value="2"/>
</dbReference>
<evidence type="ECO:0000256" key="6">
    <source>
        <dbReference type="ARBA" id="ARBA00022723"/>
    </source>
</evidence>
<name>A0ABN2VZT7_9ACTN</name>
<dbReference type="PRINTS" id="PR00368">
    <property type="entry name" value="FADPNR"/>
</dbReference>
<keyword evidence="8" id="KW-0408">Iron</keyword>
<evidence type="ECO:0000256" key="5">
    <source>
        <dbReference type="ARBA" id="ARBA00022617"/>
    </source>
</evidence>
<dbReference type="InterPro" id="IPR023753">
    <property type="entry name" value="FAD/NAD-binding_dom"/>
</dbReference>
<comment type="cofactor">
    <cofactor evidence="1">
        <name>siroheme</name>
        <dbReference type="ChEBI" id="CHEBI:60052"/>
    </cofactor>
</comment>
<evidence type="ECO:0000313" key="12">
    <source>
        <dbReference type="EMBL" id="GAA2074496.1"/>
    </source>
</evidence>
<keyword evidence="9" id="KW-0411">Iron-sulfur</keyword>
<evidence type="ECO:0000256" key="3">
    <source>
        <dbReference type="ARBA" id="ARBA00005096"/>
    </source>
</evidence>
<feature type="domain" description="BFD-like [2Fe-2S]-binding" evidence="10">
    <location>
        <begin position="416"/>
        <end position="458"/>
    </location>
</feature>
<keyword evidence="6" id="KW-0479">Metal-binding</keyword>
<dbReference type="PANTHER" id="PTHR43809">
    <property type="entry name" value="NITRITE REDUCTASE (NADH) LARGE SUBUNIT"/>
    <property type="match status" value="1"/>
</dbReference>
<evidence type="ECO:0000313" key="13">
    <source>
        <dbReference type="Proteomes" id="UP001501480"/>
    </source>
</evidence>
<accession>A0ABN2VZT7</accession>
<evidence type="ECO:0000256" key="1">
    <source>
        <dbReference type="ARBA" id="ARBA00001929"/>
    </source>
</evidence>